<reference evidence="1 2" key="1">
    <citation type="submission" date="2019-10" db="EMBL/GenBank/DDBJ databases">
        <title>Alkaliphilus serpentinus sp. nov. and Alkaliphilus pronyensis sp. nov., two novel anaerobic alkaliphilic species isolated from the serpentinized-hosted hydrothermal field of the Prony Bay (New Caledonia).</title>
        <authorList>
            <person name="Postec A."/>
        </authorList>
    </citation>
    <scope>NUCLEOTIDE SEQUENCE [LARGE SCALE GENOMIC DNA]</scope>
    <source>
        <strain evidence="1 2">LacT</strain>
    </source>
</reference>
<evidence type="ECO:0000313" key="2">
    <source>
        <dbReference type="Proteomes" id="UP000465601"/>
    </source>
</evidence>
<dbReference type="OrthoDB" id="48287at2"/>
<dbReference type="RefSeq" id="WP_151864919.1">
    <property type="nucleotide sequence ID" value="NZ_WBZB01000011.1"/>
</dbReference>
<accession>A0A833HQQ3</accession>
<dbReference type="Gene3D" id="3.40.50.720">
    <property type="entry name" value="NAD(P)-binding Rossmann-like Domain"/>
    <property type="match status" value="1"/>
</dbReference>
<dbReference type="AlphaFoldDB" id="A0A833HQQ3"/>
<gene>
    <name evidence="1" type="ORF">F8153_03215</name>
</gene>
<dbReference type="EMBL" id="WBZB01000011">
    <property type="protein sequence ID" value="KAB3532092.1"/>
    <property type="molecule type" value="Genomic_DNA"/>
</dbReference>
<keyword evidence="2" id="KW-1185">Reference proteome</keyword>
<evidence type="ECO:0000313" key="1">
    <source>
        <dbReference type="EMBL" id="KAB3532092.1"/>
    </source>
</evidence>
<protein>
    <submittedName>
        <fullName evidence="1">FdrA domain protein</fullName>
    </submittedName>
</protein>
<dbReference type="Proteomes" id="UP000465601">
    <property type="component" value="Unassembled WGS sequence"/>
</dbReference>
<organism evidence="1 2">
    <name type="scientific">Alkaliphilus serpentinus</name>
    <dbReference type="NCBI Taxonomy" id="1482731"/>
    <lineage>
        <taxon>Bacteria</taxon>
        <taxon>Bacillati</taxon>
        <taxon>Bacillota</taxon>
        <taxon>Clostridia</taxon>
        <taxon>Peptostreptococcales</taxon>
        <taxon>Natronincolaceae</taxon>
        <taxon>Alkaliphilus</taxon>
    </lineage>
</organism>
<proteinExistence type="predicted"/>
<comment type="caution">
    <text evidence="1">The sequence shown here is derived from an EMBL/GenBank/DDBJ whole genome shotgun (WGS) entry which is preliminary data.</text>
</comment>
<sequence>MNKINPLFKKELKVVNVGLKSFATDLKQQDIQVIHVDWRPPAGGNERMAKLLNKLK</sequence>
<name>A0A833HQQ3_9FIRM</name>